<accession>A0ABT7BJM3</accession>
<evidence type="ECO:0000313" key="2">
    <source>
        <dbReference type="Proteomes" id="UP001231370"/>
    </source>
</evidence>
<evidence type="ECO:0000313" key="1">
    <source>
        <dbReference type="EMBL" id="MDJ1179382.1"/>
    </source>
</evidence>
<organism evidence="1 2">
    <name type="scientific">Roseofilum halophilum BLCC-M91</name>
    <dbReference type="NCBI Taxonomy" id="3022259"/>
    <lineage>
        <taxon>Bacteria</taxon>
        <taxon>Bacillati</taxon>
        <taxon>Cyanobacteriota</taxon>
        <taxon>Cyanophyceae</taxon>
        <taxon>Desertifilales</taxon>
        <taxon>Desertifilaceae</taxon>
        <taxon>Roseofilum</taxon>
        <taxon>Roseofilum halophilum</taxon>
    </lineage>
</organism>
<reference evidence="1 2" key="1">
    <citation type="submission" date="2023-01" db="EMBL/GenBank/DDBJ databases">
        <title>Novel diversity within Roseofilum (Cyanobacteria; Desertifilaceae) from marine benthic mats with descriptions of four novel species.</title>
        <authorList>
            <person name="Wang Y."/>
            <person name="Berthold D.E."/>
            <person name="Hu J."/>
            <person name="Lefler F.W."/>
            <person name="Laughinghouse H.D. IV."/>
        </authorList>
    </citation>
    <scope>NUCLEOTIDE SEQUENCE [LARGE SCALE GENOMIC DNA]</scope>
    <source>
        <strain evidence="1 2">BLCC-M91</strain>
    </source>
</reference>
<dbReference type="Proteomes" id="UP001231370">
    <property type="component" value="Unassembled WGS sequence"/>
</dbReference>
<keyword evidence="2" id="KW-1185">Reference proteome</keyword>
<dbReference type="EMBL" id="JAQPOK010000084">
    <property type="protein sequence ID" value="MDJ1179382.1"/>
    <property type="molecule type" value="Genomic_DNA"/>
</dbReference>
<comment type="caution">
    <text evidence="1">The sequence shown here is derived from an EMBL/GenBank/DDBJ whole genome shotgun (WGS) entry which is preliminary data.</text>
</comment>
<name>A0ABT7BJM3_9CYAN</name>
<dbReference type="RefSeq" id="WP_283762690.1">
    <property type="nucleotide sequence ID" value="NZ_JAQPOK010000084.1"/>
</dbReference>
<proteinExistence type="predicted"/>
<protein>
    <submittedName>
        <fullName evidence="1">Uncharacterized protein</fullName>
    </submittedName>
</protein>
<sequence length="47" mass="5160">MNSEYLPDLTFPILLDRPIGSWTLKPGTVTLCLSQFVITFDPCSDGG</sequence>
<gene>
    <name evidence="1" type="ORF">PJF56_10945</name>
</gene>